<keyword evidence="6" id="KW-0804">Transcription</keyword>
<sequence>MSTAPLDDQICFALHAASRAAVGCYRESLDELGLTYPQYVTLLALWERDGQSVRELGEALQLDSGTLSPLLRRMADADLVERRREGRDGRAVTVHLTDAGRALESQVAAVQQRVYGALQMTPEELATLRALAQRFSETTRTTTRTTDRTTKEIS</sequence>
<protein>
    <recommendedName>
        <fullName evidence="7">HTH-type transcriptional regulator MgrA</fullName>
    </recommendedName>
</protein>
<dbReference type="GO" id="GO:0003700">
    <property type="term" value="F:DNA-binding transcription factor activity"/>
    <property type="evidence" value="ECO:0007669"/>
    <property type="project" value="InterPro"/>
</dbReference>
<dbReference type="InterPro" id="IPR036388">
    <property type="entry name" value="WH-like_DNA-bd_sf"/>
</dbReference>
<dbReference type="GO" id="GO:0003677">
    <property type="term" value="F:DNA binding"/>
    <property type="evidence" value="ECO:0007669"/>
    <property type="project" value="UniProtKB-KW"/>
</dbReference>
<dbReference type="InterPro" id="IPR023187">
    <property type="entry name" value="Tscrpt_reg_MarR-type_CS"/>
</dbReference>
<dbReference type="PANTHER" id="PTHR33164:SF5">
    <property type="entry name" value="ORGANIC HYDROPEROXIDE RESISTANCE TRANSCRIPTIONAL REGULATOR"/>
    <property type="match status" value="1"/>
</dbReference>
<dbReference type="Gene3D" id="1.10.10.10">
    <property type="entry name" value="Winged helix-like DNA-binding domain superfamily/Winged helix DNA-binding domain"/>
    <property type="match status" value="1"/>
</dbReference>
<feature type="domain" description="HTH marR-type" evidence="8">
    <location>
        <begin position="7"/>
        <end position="137"/>
    </location>
</feature>
<keyword evidence="2" id="KW-0963">Cytoplasm</keyword>
<dbReference type="SUPFAM" id="SSF46785">
    <property type="entry name" value="Winged helix' DNA-binding domain"/>
    <property type="match status" value="1"/>
</dbReference>
<evidence type="ECO:0000256" key="4">
    <source>
        <dbReference type="ARBA" id="ARBA00023026"/>
    </source>
</evidence>
<evidence type="ECO:0000313" key="9">
    <source>
        <dbReference type="EMBL" id="NYG36640.1"/>
    </source>
</evidence>
<evidence type="ECO:0000313" key="10">
    <source>
        <dbReference type="Proteomes" id="UP000592181"/>
    </source>
</evidence>
<reference evidence="9 10" key="1">
    <citation type="submission" date="2020-07" db="EMBL/GenBank/DDBJ databases">
        <title>Sequencing the genomes of 1000 actinobacteria strains.</title>
        <authorList>
            <person name="Klenk H.-P."/>
        </authorList>
    </citation>
    <scope>NUCLEOTIDE SEQUENCE [LARGE SCALE GENOMIC DNA]</scope>
    <source>
        <strain evidence="9 10">DSM 24723</strain>
    </source>
</reference>
<dbReference type="InterPro" id="IPR000835">
    <property type="entry name" value="HTH_MarR-typ"/>
</dbReference>
<dbReference type="Pfam" id="PF22381">
    <property type="entry name" value="Staph_reg_Sar_Rot"/>
    <property type="match status" value="1"/>
</dbReference>
<keyword evidence="4" id="KW-0843">Virulence</keyword>
<dbReference type="InterPro" id="IPR039422">
    <property type="entry name" value="MarR/SlyA-like"/>
</dbReference>
<evidence type="ECO:0000256" key="7">
    <source>
        <dbReference type="ARBA" id="ARBA00040307"/>
    </source>
</evidence>
<evidence type="ECO:0000259" key="8">
    <source>
        <dbReference type="PROSITE" id="PS50995"/>
    </source>
</evidence>
<evidence type="ECO:0000256" key="5">
    <source>
        <dbReference type="ARBA" id="ARBA00023125"/>
    </source>
</evidence>
<comment type="subcellular location">
    <subcellularLocation>
        <location evidence="1">Cytoplasm</location>
    </subcellularLocation>
</comment>
<dbReference type="InterPro" id="IPR055166">
    <property type="entry name" value="Transc_reg_Sar_Rot_HTH"/>
</dbReference>
<dbReference type="EMBL" id="JACBZX010000001">
    <property type="protein sequence ID" value="NYG36640.1"/>
    <property type="molecule type" value="Genomic_DNA"/>
</dbReference>
<evidence type="ECO:0000256" key="2">
    <source>
        <dbReference type="ARBA" id="ARBA00022490"/>
    </source>
</evidence>
<proteinExistence type="predicted"/>
<keyword evidence="5 9" id="KW-0238">DNA-binding</keyword>
<dbReference type="InterPro" id="IPR036390">
    <property type="entry name" value="WH_DNA-bd_sf"/>
</dbReference>
<evidence type="ECO:0000256" key="1">
    <source>
        <dbReference type="ARBA" id="ARBA00004496"/>
    </source>
</evidence>
<evidence type="ECO:0000256" key="3">
    <source>
        <dbReference type="ARBA" id="ARBA00023015"/>
    </source>
</evidence>
<organism evidence="9 10">
    <name type="scientific">Janibacter alkaliphilus</name>
    <dbReference type="NCBI Taxonomy" id="1069963"/>
    <lineage>
        <taxon>Bacteria</taxon>
        <taxon>Bacillati</taxon>
        <taxon>Actinomycetota</taxon>
        <taxon>Actinomycetes</taxon>
        <taxon>Micrococcales</taxon>
        <taxon>Intrasporangiaceae</taxon>
        <taxon>Janibacter</taxon>
    </lineage>
</organism>
<dbReference type="SMART" id="SM00347">
    <property type="entry name" value="HTH_MARR"/>
    <property type="match status" value="1"/>
</dbReference>
<keyword evidence="3" id="KW-0805">Transcription regulation</keyword>
<keyword evidence="10" id="KW-1185">Reference proteome</keyword>
<comment type="caution">
    <text evidence="9">The sequence shown here is derived from an EMBL/GenBank/DDBJ whole genome shotgun (WGS) entry which is preliminary data.</text>
</comment>
<dbReference type="PROSITE" id="PS50995">
    <property type="entry name" value="HTH_MARR_2"/>
    <property type="match status" value="1"/>
</dbReference>
<dbReference type="PANTHER" id="PTHR33164">
    <property type="entry name" value="TRANSCRIPTIONAL REGULATOR, MARR FAMILY"/>
    <property type="match status" value="1"/>
</dbReference>
<dbReference type="RefSeq" id="WP_179462108.1">
    <property type="nucleotide sequence ID" value="NZ_JACBZX010000001.1"/>
</dbReference>
<dbReference type="PROSITE" id="PS01117">
    <property type="entry name" value="HTH_MARR_1"/>
    <property type="match status" value="1"/>
</dbReference>
<dbReference type="Proteomes" id="UP000592181">
    <property type="component" value="Unassembled WGS sequence"/>
</dbReference>
<dbReference type="GO" id="GO:0005737">
    <property type="term" value="C:cytoplasm"/>
    <property type="evidence" value="ECO:0007669"/>
    <property type="project" value="UniProtKB-SubCell"/>
</dbReference>
<accession>A0A852X5G8</accession>
<name>A0A852X5G8_9MICO</name>
<evidence type="ECO:0000256" key="6">
    <source>
        <dbReference type="ARBA" id="ARBA00023163"/>
    </source>
</evidence>
<dbReference type="AlphaFoldDB" id="A0A852X5G8"/>
<gene>
    <name evidence="9" type="ORF">BJY28_001109</name>
</gene>
<dbReference type="GO" id="GO:0006950">
    <property type="term" value="P:response to stress"/>
    <property type="evidence" value="ECO:0007669"/>
    <property type="project" value="TreeGrafter"/>
</dbReference>